<dbReference type="EMBL" id="CDMZ01004459">
    <property type="protein sequence ID" value="CEM49819.1"/>
    <property type="molecule type" value="Genomic_DNA"/>
</dbReference>
<feature type="disulfide bond" evidence="1">
    <location>
        <begin position="96"/>
        <end position="106"/>
    </location>
</feature>
<comment type="caution">
    <text evidence="1">Lacks conserved residue(s) required for the propagation of feature annotation.</text>
</comment>
<accession>A0A0G4HZ75</accession>
<protein>
    <recommendedName>
        <fullName evidence="2">EGF-like domain-containing protein</fullName>
    </recommendedName>
</protein>
<reference evidence="3" key="1">
    <citation type="submission" date="2014-11" db="EMBL/GenBank/DDBJ databases">
        <authorList>
            <person name="Otto D Thomas"/>
            <person name="Naeem Raeece"/>
        </authorList>
    </citation>
    <scope>NUCLEOTIDE SEQUENCE</scope>
</reference>
<evidence type="ECO:0000259" key="2">
    <source>
        <dbReference type="PROSITE" id="PS50026"/>
    </source>
</evidence>
<gene>
    <name evidence="3" type="ORF">Cvel_1562</name>
</gene>
<dbReference type="AlphaFoldDB" id="A0A0G4HZ75"/>
<dbReference type="Gene3D" id="2.10.25.10">
    <property type="entry name" value="Laminin"/>
    <property type="match status" value="1"/>
</dbReference>
<dbReference type="InterPro" id="IPR000742">
    <property type="entry name" value="EGF"/>
</dbReference>
<dbReference type="PhylomeDB" id="A0A0G4HZ75"/>
<dbReference type="SMART" id="SM00181">
    <property type="entry name" value="EGF"/>
    <property type="match status" value="1"/>
</dbReference>
<dbReference type="SUPFAM" id="SSF52058">
    <property type="entry name" value="L domain-like"/>
    <property type="match status" value="1"/>
</dbReference>
<proteinExistence type="predicted"/>
<keyword evidence="1" id="KW-1015">Disulfide bond</keyword>
<name>A0A0G4HZ75_9ALVE</name>
<keyword evidence="1" id="KW-0245">EGF-like domain</keyword>
<evidence type="ECO:0000313" key="3">
    <source>
        <dbReference type="EMBL" id="CEM49819.1"/>
    </source>
</evidence>
<organism evidence="3">
    <name type="scientific">Chromera velia CCMP2878</name>
    <dbReference type="NCBI Taxonomy" id="1169474"/>
    <lineage>
        <taxon>Eukaryota</taxon>
        <taxon>Sar</taxon>
        <taxon>Alveolata</taxon>
        <taxon>Colpodellida</taxon>
        <taxon>Chromeraceae</taxon>
        <taxon>Chromera</taxon>
    </lineage>
</organism>
<dbReference type="PROSITE" id="PS50026">
    <property type="entry name" value="EGF_3"/>
    <property type="match status" value="1"/>
</dbReference>
<dbReference type="VEuPathDB" id="CryptoDB:Cvel_1562"/>
<evidence type="ECO:0000256" key="1">
    <source>
        <dbReference type="PROSITE-ProRule" id="PRU00076"/>
    </source>
</evidence>
<feature type="domain" description="EGF-like" evidence="2">
    <location>
        <begin position="92"/>
        <end position="135"/>
    </location>
</feature>
<sequence length="439" mass="46307">MRRRHCGETASSRDITMLMQGGRVGRKFAGPTEDSFPDLKLDGLFNGSGLGGKLPLGGEGLKDKLPDLFGDKEGAGSFGDLLSGFWDKEDKKVPECDPPCANGGVCSAAGGKSKDKGKTFKCNCLGTGFAGPTCEDTPIDITCGNAGDLAEVNVANSISLDTCTAEDYGVALNAEGAVAAPHLVEIQSNDLMEAINFPSLKTVEGDAVFQSNDEAPDTGLKEICLDALETIVGEIDLSSNDLLEKVSMNALKAHSDLLKITSNDFLADIFFTSLESVGGDVFIQSNDDDAGRGLINLQMPALVSVGGDLSVASNDALPSLFFPSLVSVGDSVQCDGNDVLESFCAPLLSEVADNFVLGTAPHLTTVCVDTEIVVGDIVNVNGDGISATNPKKSSDPLRWQLATVNCPEEKKELEKKEKEEGKKDTDKGLFSVLESFKFW</sequence>